<reference evidence="2" key="2">
    <citation type="submission" date="2021-04" db="EMBL/GenBank/DDBJ databases">
        <authorList>
            <person name="Gilroy R."/>
        </authorList>
    </citation>
    <scope>NUCLEOTIDE SEQUENCE</scope>
    <source>
        <strain evidence="2">CHK188-4685</strain>
    </source>
</reference>
<dbReference type="InterPro" id="IPR008875">
    <property type="entry name" value="TraX"/>
</dbReference>
<protein>
    <submittedName>
        <fullName evidence="2">Conjugal transfer protein TraX</fullName>
    </submittedName>
</protein>
<keyword evidence="1" id="KW-0812">Transmembrane</keyword>
<reference evidence="2" key="1">
    <citation type="journal article" date="2021" name="PeerJ">
        <title>Extensive microbial diversity within the chicken gut microbiome revealed by metagenomics and culture.</title>
        <authorList>
            <person name="Gilroy R."/>
            <person name="Ravi A."/>
            <person name="Getino M."/>
            <person name="Pursley I."/>
            <person name="Horton D.L."/>
            <person name="Alikhan N.F."/>
            <person name="Baker D."/>
            <person name="Gharbi K."/>
            <person name="Hall N."/>
            <person name="Watson M."/>
            <person name="Adriaenssens E.M."/>
            <person name="Foster-Nyarko E."/>
            <person name="Jarju S."/>
            <person name="Secka A."/>
            <person name="Antonio M."/>
            <person name="Oren A."/>
            <person name="Chaudhuri R.R."/>
            <person name="La Ragione R."/>
            <person name="Hildebrand F."/>
            <person name="Pallen M.J."/>
        </authorList>
    </citation>
    <scope>NUCLEOTIDE SEQUENCE</scope>
    <source>
        <strain evidence="2">CHK188-4685</strain>
    </source>
</reference>
<evidence type="ECO:0000313" key="3">
    <source>
        <dbReference type="Proteomes" id="UP000886804"/>
    </source>
</evidence>
<proteinExistence type="predicted"/>
<comment type="caution">
    <text evidence="2">The sequence shown here is derived from an EMBL/GenBank/DDBJ whole genome shotgun (WGS) entry which is preliminary data.</text>
</comment>
<evidence type="ECO:0000256" key="1">
    <source>
        <dbReference type="SAM" id="Phobius"/>
    </source>
</evidence>
<dbReference type="EMBL" id="DWYS01000058">
    <property type="protein sequence ID" value="HJB07134.1"/>
    <property type="molecule type" value="Genomic_DNA"/>
</dbReference>
<name>A0A9D2L708_9FIRM</name>
<dbReference type="Pfam" id="PF05857">
    <property type="entry name" value="TraX"/>
    <property type="match status" value="1"/>
</dbReference>
<dbReference type="AlphaFoldDB" id="A0A9D2L708"/>
<feature type="transmembrane region" description="Helical" evidence="1">
    <location>
        <begin position="211"/>
        <end position="230"/>
    </location>
</feature>
<dbReference type="Proteomes" id="UP000886804">
    <property type="component" value="Unassembled WGS sequence"/>
</dbReference>
<feature type="transmembrane region" description="Helical" evidence="1">
    <location>
        <begin position="101"/>
        <end position="120"/>
    </location>
</feature>
<sequence length="232" mass="26479">MKSRAFSGLDGTALKWLAVLSMTLDHMGIALAGQAPRLEEMAIQAGRPAFIIFSFLLAEGFVHTRDRKRYLLRLLLLGAVSEIPYDLALWGSPVFMPRQNVFWTLAIGLAVLWLSSMAWGKGQFWEDMALAWAAFLGSIIAWILRTDYDVMGVLLIVWFFWSRDSRGRQMAGALVIFLMFVSQELLLATSLSLVFIWMYSGQRGRNPHPMFFYWFYPVHLAVLAGIRFMILK</sequence>
<feature type="transmembrane region" description="Helical" evidence="1">
    <location>
        <begin position="132"/>
        <end position="161"/>
    </location>
</feature>
<keyword evidence="1" id="KW-1133">Transmembrane helix</keyword>
<organism evidence="2 3">
    <name type="scientific">Candidatus Enterocloster faecavium</name>
    <dbReference type="NCBI Taxonomy" id="2838560"/>
    <lineage>
        <taxon>Bacteria</taxon>
        <taxon>Bacillati</taxon>
        <taxon>Bacillota</taxon>
        <taxon>Clostridia</taxon>
        <taxon>Lachnospirales</taxon>
        <taxon>Lachnospiraceae</taxon>
        <taxon>Enterocloster</taxon>
    </lineage>
</organism>
<feature type="transmembrane region" description="Helical" evidence="1">
    <location>
        <begin position="173"/>
        <end position="199"/>
    </location>
</feature>
<evidence type="ECO:0000313" key="2">
    <source>
        <dbReference type="EMBL" id="HJB07134.1"/>
    </source>
</evidence>
<gene>
    <name evidence="2" type="ORF">H9716_04640</name>
</gene>
<keyword evidence="1" id="KW-0472">Membrane</keyword>
<accession>A0A9D2L708</accession>
<feature type="transmembrane region" description="Helical" evidence="1">
    <location>
        <begin position="42"/>
        <end position="62"/>
    </location>
</feature>